<dbReference type="InterPro" id="IPR029058">
    <property type="entry name" value="AB_hydrolase_fold"/>
</dbReference>
<dbReference type="PANTHER" id="PTHR11487">
    <property type="entry name" value="THIOESTERASE"/>
    <property type="match status" value="1"/>
</dbReference>
<protein>
    <submittedName>
        <fullName evidence="3">Alpha/beta fold hydrolase</fullName>
    </submittedName>
</protein>
<evidence type="ECO:0000256" key="1">
    <source>
        <dbReference type="ARBA" id="ARBA00007169"/>
    </source>
</evidence>
<dbReference type="PANTHER" id="PTHR11487:SF0">
    <property type="entry name" value="S-ACYL FATTY ACID SYNTHASE THIOESTERASE, MEDIUM CHAIN"/>
    <property type="match status" value="1"/>
</dbReference>
<feature type="domain" description="Thioesterase" evidence="2">
    <location>
        <begin position="19"/>
        <end position="238"/>
    </location>
</feature>
<evidence type="ECO:0000313" key="4">
    <source>
        <dbReference type="Proteomes" id="UP000830115"/>
    </source>
</evidence>
<dbReference type="Gene3D" id="3.40.50.1820">
    <property type="entry name" value="alpha/beta hydrolase"/>
    <property type="match status" value="1"/>
</dbReference>
<dbReference type="Proteomes" id="UP000830115">
    <property type="component" value="Chromosome"/>
</dbReference>
<dbReference type="Pfam" id="PF00975">
    <property type="entry name" value="Thioesterase"/>
    <property type="match status" value="1"/>
</dbReference>
<keyword evidence="4" id="KW-1185">Reference proteome</keyword>
<sequence>MPSKSRWLVVPRPNPSAARRLVCFPHAGGSASFFRSWAQHLDPTVELQVVQYPGRESRIAEPLLGTMAELASAAARALRADGRETILFGHSMGAAVAYEVLRILEADRASAVTRLCVSGRRLAGPPEDGVIPPLTDDELIDSMGALGGTQSAILEDPDIRAMVLPILRNDYFLIDSYRPDPAAPVTAEVIALTGDADPRVTEAQMKEWARITTGPFACHAFPGGHFYLAEHSAALARIATADG</sequence>
<organism evidence="3 4">
    <name type="scientific">Streptomyces halobius</name>
    <dbReference type="NCBI Taxonomy" id="2879846"/>
    <lineage>
        <taxon>Bacteria</taxon>
        <taxon>Bacillati</taxon>
        <taxon>Actinomycetota</taxon>
        <taxon>Actinomycetes</taxon>
        <taxon>Kitasatosporales</taxon>
        <taxon>Streptomycetaceae</taxon>
        <taxon>Streptomyces</taxon>
    </lineage>
</organism>
<name>A0ABY4M8H3_9ACTN</name>
<evidence type="ECO:0000259" key="2">
    <source>
        <dbReference type="Pfam" id="PF00975"/>
    </source>
</evidence>
<reference evidence="3" key="1">
    <citation type="submission" date="2021-10" db="EMBL/GenBank/DDBJ databases">
        <title>Streptomyces nigrumlapis sp.nov.,an antimicrobial producing actinobacterium isolated from Black Gobi rocks.</title>
        <authorList>
            <person name="Wen Y."/>
            <person name="Zhang W."/>
            <person name="Liu X.G."/>
        </authorList>
    </citation>
    <scope>NUCLEOTIDE SEQUENCE</scope>
    <source>
        <strain evidence="3">ST13-2-2</strain>
    </source>
</reference>
<comment type="similarity">
    <text evidence="1">Belongs to the thioesterase family.</text>
</comment>
<dbReference type="EMBL" id="CP086322">
    <property type="protein sequence ID" value="UQA93998.1"/>
    <property type="molecule type" value="Genomic_DNA"/>
</dbReference>
<accession>A0ABY4M8H3</accession>
<dbReference type="GO" id="GO:0016787">
    <property type="term" value="F:hydrolase activity"/>
    <property type="evidence" value="ECO:0007669"/>
    <property type="project" value="UniProtKB-KW"/>
</dbReference>
<evidence type="ECO:0000313" key="3">
    <source>
        <dbReference type="EMBL" id="UQA93998.1"/>
    </source>
</evidence>
<dbReference type="RefSeq" id="WP_248864871.1">
    <property type="nucleotide sequence ID" value="NZ_CP086322.1"/>
</dbReference>
<dbReference type="InterPro" id="IPR012223">
    <property type="entry name" value="TEII"/>
</dbReference>
<gene>
    <name evidence="3" type="ORF">K9S39_20855</name>
</gene>
<keyword evidence="3" id="KW-0378">Hydrolase</keyword>
<dbReference type="SUPFAM" id="SSF53474">
    <property type="entry name" value="alpha/beta-Hydrolases"/>
    <property type="match status" value="1"/>
</dbReference>
<proteinExistence type="inferred from homology"/>
<dbReference type="InterPro" id="IPR001031">
    <property type="entry name" value="Thioesterase"/>
</dbReference>